<proteinExistence type="predicted"/>
<name>A0A5B2VN86_9BACT</name>
<evidence type="ECO:0000313" key="4">
    <source>
        <dbReference type="Proteomes" id="UP000324611"/>
    </source>
</evidence>
<reference evidence="3 4" key="1">
    <citation type="submission" date="2019-09" db="EMBL/GenBank/DDBJ databases">
        <title>Chitinophaga ginsengihumi sp. nov., isolated from soil of ginseng rhizosphere.</title>
        <authorList>
            <person name="Lee J."/>
        </authorList>
    </citation>
    <scope>NUCLEOTIDE SEQUENCE [LARGE SCALE GENOMIC DNA]</scope>
    <source>
        <strain evidence="3 4">BN140078</strain>
    </source>
</reference>
<dbReference type="InterPro" id="IPR008928">
    <property type="entry name" value="6-hairpin_glycosidase_sf"/>
</dbReference>
<dbReference type="Gene3D" id="2.60.120.260">
    <property type="entry name" value="Galactose-binding domain-like"/>
    <property type="match status" value="1"/>
</dbReference>
<feature type="domain" description="Alpha-L-rhamnosidase six-hairpin glycosidase" evidence="2">
    <location>
        <begin position="378"/>
        <end position="701"/>
    </location>
</feature>
<dbReference type="PANTHER" id="PTHR34987:SF2">
    <property type="entry name" value="B, PUTATIVE (AFU_ORTHOLOGUE AFUA_7G05040)-RELATED"/>
    <property type="match status" value="1"/>
</dbReference>
<dbReference type="InterPro" id="IPR035396">
    <property type="entry name" value="Bac_rhamnosid6H"/>
</dbReference>
<dbReference type="AlphaFoldDB" id="A0A5B2VN86"/>
<dbReference type="Pfam" id="PF17389">
    <property type="entry name" value="Bac_rhamnosid6H"/>
    <property type="match status" value="1"/>
</dbReference>
<evidence type="ECO:0000259" key="2">
    <source>
        <dbReference type="Pfam" id="PF17389"/>
    </source>
</evidence>
<keyword evidence="4" id="KW-1185">Reference proteome</keyword>
<sequence>MQRLITLLFLSFLSMQVSAQDLPVNPSLLKDHWKASWVSAPGAAQREYGVYHFRKALTLAAKPGRYIVHVSADNRYRLFVNGHPVCSGPARGDLYNWNFETVDLAPYLQAGANTLAALVWNMGVYAPVAQVTNQTGFVLQGDTENEKAANTDKTWKVFSDKAYTPCSIDNGQRLHTYMVTGPGDHVKAADYPWNWEQPAYDDSSWPAAVHVTSPSPVGQGSDNFWSLAPRTIPLMEETPQRLQKVRRATGITAADDFLTGKAALTIPANKTVSILLDQTFNTVAYPELVVSQGAGSTVKMTYAEALFHDHKKGNRNEIEGREILGNYDIFEPDGGEQRHFRPLWVRTYRYLQLDITTGSQPLVINDLQGSYTGYPFVQKASFTSNDASLKQIWDVGWRTARLCAGETYFDCPYYEQLQYEGDTRIQSLISLYVTGDDRLMRKAIHDFYCSRVPEGLTQGRYPSNRLQVIPPFSLYWVSMIYDYWMHRKDDAFIQQYFTAVRGVLDWYERHIDQQKHILGPMDWWGFTDWNHAFPGGTPDGATDGNSSVITLQYTYTLQQAAALFAHYGKQQDAEHYRQLAATLNKGTYDLCFDKARNEMANTPKRNTFSQHASIMAVLSGAVPVNQEKVVLQRVLEDTSLSQATFYYRFYLNLALKKAGMANLYYAQLKPWRDMLDMGLTTFAENPEPTRSDCHAWSASPNYDFLATICGIMPAKPGFAAVKIQPAMGALQEVSGTMPHPLGNITVSLKRTGTDGKGVSAEITLPEGLAGQFIWGHITMPLKGGKQNFLIKN</sequence>
<dbReference type="GO" id="GO:0005975">
    <property type="term" value="P:carbohydrate metabolic process"/>
    <property type="evidence" value="ECO:0007669"/>
    <property type="project" value="InterPro"/>
</dbReference>
<reference evidence="3 4" key="2">
    <citation type="submission" date="2019-09" db="EMBL/GenBank/DDBJ databases">
        <authorList>
            <person name="Jin C."/>
        </authorList>
    </citation>
    <scope>NUCLEOTIDE SEQUENCE [LARGE SCALE GENOMIC DNA]</scope>
    <source>
        <strain evidence="3 4">BN140078</strain>
    </source>
</reference>
<keyword evidence="1" id="KW-0732">Signal</keyword>
<dbReference type="EMBL" id="VUOC01000004">
    <property type="protein sequence ID" value="KAA2240495.1"/>
    <property type="molecule type" value="Genomic_DNA"/>
</dbReference>
<dbReference type="SUPFAM" id="SSF48208">
    <property type="entry name" value="Six-hairpin glycosidases"/>
    <property type="match status" value="1"/>
</dbReference>
<dbReference type="SUPFAM" id="SSF49785">
    <property type="entry name" value="Galactose-binding domain-like"/>
    <property type="match status" value="1"/>
</dbReference>
<dbReference type="PANTHER" id="PTHR34987">
    <property type="entry name" value="C, PUTATIVE (AFU_ORTHOLOGUE AFUA_3G02880)-RELATED"/>
    <property type="match status" value="1"/>
</dbReference>
<comment type="caution">
    <text evidence="3">The sequence shown here is derived from an EMBL/GenBank/DDBJ whole genome shotgun (WGS) entry which is preliminary data.</text>
</comment>
<organism evidence="3 4">
    <name type="scientific">Chitinophaga agrisoli</name>
    <dbReference type="NCBI Taxonomy" id="2607653"/>
    <lineage>
        <taxon>Bacteria</taxon>
        <taxon>Pseudomonadati</taxon>
        <taxon>Bacteroidota</taxon>
        <taxon>Chitinophagia</taxon>
        <taxon>Chitinophagales</taxon>
        <taxon>Chitinophagaceae</taxon>
        <taxon>Chitinophaga</taxon>
    </lineage>
</organism>
<dbReference type="Gene3D" id="1.50.10.10">
    <property type="match status" value="1"/>
</dbReference>
<dbReference type="Gene3D" id="2.60.420.10">
    <property type="entry name" value="Maltose phosphorylase, domain 3"/>
    <property type="match status" value="1"/>
</dbReference>
<protein>
    <submittedName>
        <fullName evidence="3">Bacterial alpha-L-rhamnosidase</fullName>
    </submittedName>
</protein>
<dbReference type="InterPro" id="IPR012341">
    <property type="entry name" value="6hp_glycosidase-like_sf"/>
</dbReference>
<dbReference type="InterPro" id="IPR008979">
    <property type="entry name" value="Galactose-bd-like_sf"/>
</dbReference>
<evidence type="ECO:0000256" key="1">
    <source>
        <dbReference type="SAM" id="SignalP"/>
    </source>
</evidence>
<feature type="chain" id="PRO_5022740345" evidence="1">
    <location>
        <begin position="20"/>
        <end position="792"/>
    </location>
</feature>
<evidence type="ECO:0000313" key="3">
    <source>
        <dbReference type="EMBL" id="KAA2240495.1"/>
    </source>
</evidence>
<dbReference type="Proteomes" id="UP000324611">
    <property type="component" value="Unassembled WGS sequence"/>
</dbReference>
<gene>
    <name evidence="3" type="ORF">F0L74_30545</name>
</gene>
<accession>A0A5B2VN86</accession>
<feature type="signal peptide" evidence="1">
    <location>
        <begin position="1"/>
        <end position="19"/>
    </location>
</feature>